<dbReference type="GO" id="GO:0009986">
    <property type="term" value="C:cell surface"/>
    <property type="evidence" value="ECO:0007669"/>
    <property type="project" value="Ensembl"/>
</dbReference>
<reference evidence="15" key="1">
    <citation type="submission" date="2025-08" db="UniProtKB">
        <authorList>
            <consortium name="Ensembl"/>
        </authorList>
    </citation>
    <scope>IDENTIFICATION</scope>
</reference>
<dbReference type="AlphaFoldDB" id="A0A3B3QFS7"/>
<evidence type="ECO:0000313" key="15">
    <source>
        <dbReference type="Ensembl" id="ENSPKIP00000005622.1"/>
    </source>
</evidence>
<reference evidence="15" key="2">
    <citation type="submission" date="2025-09" db="UniProtKB">
        <authorList>
            <consortium name="Ensembl"/>
        </authorList>
    </citation>
    <scope>IDENTIFICATION</scope>
</reference>
<dbReference type="GO" id="GO:0004875">
    <property type="term" value="F:complement receptor activity"/>
    <property type="evidence" value="ECO:0007669"/>
    <property type="project" value="TreeGrafter"/>
</dbReference>
<dbReference type="PROSITE" id="PS50262">
    <property type="entry name" value="G_PROTEIN_RECEP_F1_2"/>
    <property type="match status" value="1"/>
</dbReference>
<dbReference type="InterPro" id="IPR003981">
    <property type="entry name" value="Leukotriene_B4_rcpt"/>
</dbReference>
<feature type="transmembrane region" description="Helical" evidence="13">
    <location>
        <begin position="278"/>
        <end position="301"/>
    </location>
</feature>
<dbReference type="Gene3D" id="1.20.1070.10">
    <property type="entry name" value="Rhodopsin 7-helix transmembrane proteins"/>
    <property type="match status" value="1"/>
</dbReference>
<evidence type="ECO:0000256" key="6">
    <source>
        <dbReference type="ARBA" id="ARBA00023040"/>
    </source>
</evidence>
<dbReference type="Pfam" id="PF00001">
    <property type="entry name" value="7tm_1"/>
    <property type="match status" value="1"/>
</dbReference>
<evidence type="ECO:0000256" key="11">
    <source>
        <dbReference type="ARBA" id="ARBA00025736"/>
    </source>
</evidence>
<dbReference type="GeneTree" id="ENSGT00950000182966"/>
<feature type="transmembrane region" description="Helical" evidence="13">
    <location>
        <begin position="368"/>
        <end position="388"/>
    </location>
</feature>
<evidence type="ECO:0000256" key="10">
    <source>
        <dbReference type="ARBA" id="ARBA00023224"/>
    </source>
</evidence>
<dbReference type="InterPro" id="IPR017452">
    <property type="entry name" value="GPCR_Rhodpsn_7TM"/>
</dbReference>
<dbReference type="GO" id="GO:0007200">
    <property type="term" value="P:phospholipase C-activating G protein-coupled receptor signaling pathway"/>
    <property type="evidence" value="ECO:0007669"/>
    <property type="project" value="TreeGrafter"/>
</dbReference>
<feature type="compositionally biased region" description="Basic and acidic residues" evidence="12">
    <location>
        <begin position="11"/>
        <end position="25"/>
    </location>
</feature>
<evidence type="ECO:0000256" key="1">
    <source>
        <dbReference type="ARBA" id="ARBA00004651"/>
    </source>
</evidence>
<feature type="transmembrane region" description="Helical" evidence="13">
    <location>
        <begin position="321"/>
        <end position="348"/>
    </location>
</feature>
<keyword evidence="7 13" id="KW-0472">Membrane</keyword>
<dbReference type="GO" id="GO:0004974">
    <property type="term" value="F:leukotriene receptor activity"/>
    <property type="evidence" value="ECO:0007669"/>
    <property type="project" value="InterPro"/>
</dbReference>
<evidence type="ECO:0000256" key="2">
    <source>
        <dbReference type="ARBA" id="ARBA00022475"/>
    </source>
</evidence>
<dbReference type="GO" id="GO:1905523">
    <property type="term" value="P:positive regulation of macrophage migration"/>
    <property type="evidence" value="ECO:0007669"/>
    <property type="project" value="Ensembl"/>
</dbReference>
<evidence type="ECO:0000256" key="4">
    <source>
        <dbReference type="ARBA" id="ARBA00022692"/>
    </source>
</evidence>
<comment type="similarity">
    <text evidence="11">Belongs to the chemokine-like receptor (CMKLR) family.</text>
</comment>
<dbReference type="Proteomes" id="UP000261540">
    <property type="component" value="Unplaced"/>
</dbReference>
<dbReference type="SUPFAM" id="SSF81321">
    <property type="entry name" value="Family A G protein-coupled receptor-like"/>
    <property type="match status" value="1"/>
</dbReference>
<name>A0A3B3QFS7_9TELE</name>
<evidence type="ECO:0000256" key="12">
    <source>
        <dbReference type="SAM" id="MobiDB-lite"/>
    </source>
</evidence>
<feature type="transmembrane region" description="Helical" evidence="13">
    <location>
        <begin position="116"/>
        <end position="140"/>
    </location>
</feature>
<dbReference type="Ensembl" id="ENSPKIT00000029630.1">
    <property type="protein sequence ID" value="ENSPKIP00000005622.1"/>
    <property type="gene ID" value="ENSPKIG00000022227.1"/>
</dbReference>
<protein>
    <submittedName>
        <fullName evidence="15">Leukotriene B4 receptor 2a</fullName>
    </submittedName>
</protein>
<dbReference type="PRINTS" id="PR00237">
    <property type="entry name" value="GPCRRHODOPSN"/>
</dbReference>
<dbReference type="GO" id="GO:0007204">
    <property type="term" value="P:positive regulation of cytosolic calcium ion concentration"/>
    <property type="evidence" value="ECO:0007669"/>
    <property type="project" value="TreeGrafter"/>
</dbReference>
<keyword evidence="5 13" id="KW-1133">Transmembrane helix</keyword>
<evidence type="ECO:0000259" key="14">
    <source>
        <dbReference type="PROSITE" id="PS50262"/>
    </source>
</evidence>
<dbReference type="PRINTS" id="PR01476">
    <property type="entry name" value="LTBRECEPTOR"/>
</dbReference>
<keyword evidence="8" id="KW-0675">Receptor</keyword>
<evidence type="ECO:0000256" key="9">
    <source>
        <dbReference type="ARBA" id="ARBA00023180"/>
    </source>
</evidence>
<feature type="region of interest" description="Disordered" evidence="12">
    <location>
        <begin position="1"/>
        <end position="25"/>
    </location>
</feature>
<dbReference type="GO" id="GO:0005886">
    <property type="term" value="C:plasma membrane"/>
    <property type="evidence" value="ECO:0007669"/>
    <property type="project" value="UniProtKB-SubCell"/>
</dbReference>
<feature type="region of interest" description="Disordered" evidence="12">
    <location>
        <begin position="63"/>
        <end position="83"/>
    </location>
</feature>
<feature type="transmembrane region" description="Helical" evidence="13">
    <location>
        <begin position="195"/>
        <end position="217"/>
    </location>
</feature>
<proteinExistence type="inferred from homology"/>
<keyword evidence="16" id="KW-1185">Reference proteome</keyword>
<evidence type="ECO:0000313" key="16">
    <source>
        <dbReference type="Proteomes" id="UP000261540"/>
    </source>
</evidence>
<feature type="transmembrane region" description="Helical" evidence="13">
    <location>
        <begin position="152"/>
        <end position="175"/>
    </location>
</feature>
<feature type="domain" description="G-protein coupled receptors family 1 profile" evidence="14">
    <location>
        <begin position="131"/>
        <end position="385"/>
    </location>
</feature>
<evidence type="ECO:0000256" key="5">
    <source>
        <dbReference type="ARBA" id="ARBA00022989"/>
    </source>
</evidence>
<keyword evidence="3" id="KW-0597">Phosphoprotein</keyword>
<evidence type="ECO:0000256" key="8">
    <source>
        <dbReference type="ARBA" id="ARBA00023170"/>
    </source>
</evidence>
<keyword evidence="10" id="KW-0807">Transducer</keyword>
<evidence type="ECO:0000256" key="3">
    <source>
        <dbReference type="ARBA" id="ARBA00022553"/>
    </source>
</evidence>
<keyword evidence="6" id="KW-0297">G-protein coupled receptor</keyword>
<organism evidence="15 16">
    <name type="scientific">Paramormyrops kingsleyae</name>
    <dbReference type="NCBI Taxonomy" id="1676925"/>
    <lineage>
        <taxon>Eukaryota</taxon>
        <taxon>Metazoa</taxon>
        <taxon>Chordata</taxon>
        <taxon>Craniata</taxon>
        <taxon>Vertebrata</taxon>
        <taxon>Euteleostomi</taxon>
        <taxon>Actinopterygii</taxon>
        <taxon>Neopterygii</taxon>
        <taxon>Teleostei</taxon>
        <taxon>Osteoglossocephala</taxon>
        <taxon>Osteoglossomorpha</taxon>
        <taxon>Osteoglossiformes</taxon>
        <taxon>Mormyridae</taxon>
        <taxon>Paramormyrops</taxon>
    </lineage>
</organism>
<keyword evidence="4 13" id="KW-0812">Transmembrane</keyword>
<accession>A0A3B3QFS7</accession>
<sequence length="445" mass="49794">MAEAGGPGSRPRMDPRDPGSSKEDLLLTIRLRETKLEIKRQDCQAQLLRIRALEMEAERDAAVQRARVGQPQPVPPPRKRTSMAQNDVAFSSSLLSSSIHNATGGQNILGNVPTALGALILVLAFLLGCPGNLFIIWSILARSQKQSVPTLLFLHLACADGFLMALTPFFAVYLAKRSWEFGNIMCKGLFYLCSTNMYASILLISLMSLYRLVAVMWPQRLRAVTGWRTVLWVLAGLWMLVLVLSSPVLIFRQNSETEENGTRRTVCTTNHTLPQHVIFHYTLETLLGFLLPYGVIVTSYVCILRRIRQTRFRRKIRSERLILAIVVIFAIFWLPYHIINVVQIAAVLCPVSSPLKARLDDIWQSSRTVTSALAFISSCVNPVLYLIAGKAYIQKAGLAFMVRLFESTDSSIKGGRKISQDTQEQGRDGQSLKEVECFGQYKCDA</sequence>
<dbReference type="InterPro" id="IPR000276">
    <property type="entry name" value="GPCR_Rhodpsn"/>
</dbReference>
<keyword evidence="2" id="KW-1003">Cell membrane</keyword>
<evidence type="ECO:0000256" key="13">
    <source>
        <dbReference type="SAM" id="Phobius"/>
    </source>
</evidence>
<dbReference type="PANTHER" id="PTHR24225:SF72">
    <property type="entry name" value="G-PROTEIN COUPLED RECEPTORS FAMILY 1 PROFILE DOMAIN-CONTAINING PROTEIN-RELATED"/>
    <property type="match status" value="1"/>
</dbReference>
<feature type="transmembrane region" description="Helical" evidence="13">
    <location>
        <begin position="229"/>
        <end position="251"/>
    </location>
</feature>
<dbReference type="GO" id="GO:0006954">
    <property type="term" value="P:inflammatory response"/>
    <property type="evidence" value="ECO:0007669"/>
    <property type="project" value="TreeGrafter"/>
</dbReference>
<dbReference type="InterPro" id="IPR000826">
    <property type="entry name" value="Formyl_rcpt-rel"/>
</dbReference>
<evidence type="ECO:0000256" key="7">
    <source>
        <dbReference type="ARBA" id="ARBA00023136"/>
    </source>
</evidence>
<keyword evidence="9" id="KW-0325">Glycoprotein</keyword>
<dbReference type="STRING" id="1676925.ENSPKIP00000005622"/>
<dbReference type="PANTHER" id="PTHR24225">
    <property type="entry name" value="CHEMOTACTIC RECEPTOR"/>
    <property type="match status" value="1"/>
</dbReference>
<comment type="subcellular location">
    <subcellularLocation>
        <location evidence="1">Cell membrane</location>
        <topology evidence="1">Multi-pass membrane protein</topology>
    </subcellularLocation>
</comment>
<dbReference type="FunFam" id="1.20.1070.10:FF:000109">
    <property type="entry name" value="Leukotriene B4 receptor"/>
    <property type="match status" value="1"/>
</dbReference>